<accession>A0A3G5AC32</accession>
<reference evidence="1" key="1">
    <citation type="submission" date="2018-10" db="EMBL/GenBank/DDBJ databases">
        <title>Hidden diversity of soil giant viruses.</title>
        <authorList>
            <person name="Schulz F."/>
            <person name="Alteio L."/>
            <person name="Goudeau D."/>
            <person name="Ryan E.M."/>
            <person name="Malmstrom R.R."/>
            <person name="Blanchard J."/>
            <person name="Woyke T."/>
        </authorList>
    </citation>
    <scope>NUCLEOTIDE SEQUENCE</scope>
    <source>
        <strain evidence="1">HYV1</strain>
    </source>
</reference>
<dbReference type="EMBL" id="MK072394">
    <property type="protein sequence ID" value="AYV83831.1"/>
    <property type="molecule type" value="Genomic_DNA"/>
</dbReference>
<name>A0A3G5AC32_9VIRU</name>
<sequence>MPDAALLVLVLVGAWCVKSCNVDPYVEDNALIDFCQHGKNCYITTSVPTEVPTMVATTTEHKMVEEKYVLNFVYFANVSYLSDATTNTSGNLIGVTIMINNVKTDPCLQETCWMRVRIQSDYPFDKQNLGGYYDYTGTVLNLYLQYSYEFPAHTTGTNFTVSFETCIINPLFPFNHCTKDNSKYDGVALFVKKRC</sequence>
<gene>
    <name evidence="1" type="ORF">Hyperionvirus12_28</name>
</gene>
<organism evidence="1">
    <name type="scientific">Hyperionvirus sp</name>
    <dbReference type="NCBI Taxonomy" id="2487770"/>
    <lineage>
        <taxon>Viruses</taxon>
        <taxon>Varidnaviria</taxon>
        <taxon>Bamfordvirae</taxon>
        <taxon>Nucleocytoviricota</taxon>
        <taxon>Megaviricetes</taxon>
        <taxon>Imitervirales</taxon>
        <taxon>Mimiviridae</taxon>
        <taxon>Klosneuvirinae</taxon>
    </lineage>
</organism>
<proteinExistence type="predicted"/>
<evidence type="ECO:0000313" key="1">
    <source>
        <dbReference type="EMBL" id="AYV83831.1"/>
    </source>
</evidence>
<protein>
    <submittedName>
        <fullName evidence="1">Uncharacterized protein</fullName>
    </submittedName>
</protein>